<accession>A0ABV7K723</accession>
<reference evidence="2" key="1">
    <citation type="journal article" date="2019" name="Int. J. Syst. Evol. Microbiol.">
        <title>The Global Catalogue of Microorganisms (GCM) 10K type strain sequencing project: providing services to taxonomists for standard genome sequencing and annotation.</title>
        <authorList>
            <consortium name="The Broad Institute Genomics Platform"/>
            <consortium name="The Broad Institute Genome Sequencing Center for Infectious Disease"/>
            <person name="Wu L."/>
            <person name="Ma J."/>
        </authorList>
    </citation>
    <scope>NUCLEOTIDE SEQUENCE [LARGE SCALE GENOMIC DNA]</scope>
    <source>
        <strain evidence="2">KCTC 52165</strain>
    </source>
</reference>
<dbReference type="Pfam" id="PF14384">
    <property type="entry name" value="BrnA_antitoxin"/>
    <property type="match status" value="1"/>
</dbReference>
<sequence length="106" mass="11943">MTAKRPPPDPAKLARAKEMARAAYENMTDEKDDAITAAALSDPDTPLLEEVLERNERRRLGRPPLPRTKRSVHLRLDQEVIDFFAKDGPGWQTRINAALRRAAGLK</sequence>
<dbReference type="RefSeq" id="WP_378218451.1">
    <property type="nucleotide sequence ID" value="NZ_JBHRTK010000003.1"/>
</dbReference>
<keyword evidence="2" id="KW-1185">Reference proteome</keyword>
<evidence type="ECO:0000313" key="2">
    <source>
        <dbReference type="Proteomes" id="UP001595583"/>
    </source>
</evidence>
<proteinExistence type="predicted"/>
<dbReference type="EMBL" id="JBHRTK010000003">
    <property type="protein sequence ID" value="MFC3205198.1"/>
    <property type="molecule type" value="Genomic_DNA"/>
</dbReference>
<gene>
    <name evidence="1" type="ORF">ACFOHJ_03155</name>
</gene>
<dbReference type="Proteomes" id="UP001595583">
    <property type="component" value="Unassembled WGS sequence"/>
</dbReference>
<dbReference type="InterPro" id="IPR025528">
    <property type="entry name" value="BrnA_antitoxin"/>
</dbReference>
<comment type="caution">
    <text evidence="1">The sequence shown here is derived from an EMBL/GenBank/DDBJ whole genome shotgun (WGS) entry which is preliminary data.</text>
</comment>
<evidence type="ECO:0000313" key="1">
    <source>
        <dbReference type="EMBL" id="MFC3205198.1"/>
    </source>
</evidence>
<protein>
    <submittedName>
        <fullName evidence="1">BrnA antitoxin family protein</fullName>
    </submittedName>
</protein>
<name>A0ABV7K723_9HYPH</name>
<organism evidence="1 2">
    <name type="scientific">Aquamicrobium soli</name>
    <dbReference type="NCBI Taxonomy" id="1811518"/>
    <lineage>
        <taxon>Bacteria</taxon>
        <taxon>Pseudomonadati</taxon>
        <taxon>Pseudomonadota</taxon>
        <taxon>Alphaproteobacteria</taxon>
        <taxon>Hyphomicrobiales</taxon>
        <taxon>Phyllobacteriaceae</taxon>
        <taxon>Aquamicrobium</taxon>
    </lineage>
</organism>